<evidence type="ECO:0000313" key="2">
    <source>
        <dbReference type="Proteomes" id="UP000324222"/>
    </source>
</evidence>
<organism evidence="1 2">
    <name type="scientific">Portunus trituberculatus</name>
    <name type="common">Swimming crab</name>
    <name type="synonym">Neptunus trituberculatus</name>
    <dbReference type="NCBI Taxonomy" id="210409"/>
    <lineage>
        <taxon>Eukaryota</taxon>
        <taxon>Metazoa</taxon>
        <taxon>Ecdysozoa</taxon>
        <taxon>Arthropoda</taxon>
        <taxon>Crustacea</taxon>
        <taxon>Multicrustacea</taxon>
        <taxon>Malacostraca</taxon>
        <taxon>Eumalacostraca</taxon>
        <taxon>Eucarida</taxon>
        <taxon>Decapoda</taxon>
        <taxon>Pleocyemata</taxon>
        <taxon>Brachyura</taxon>
        <taxon>Eubrachyura</taxon>
        <taxon>Portunoidea</taxon>
        <taxon>Portunidae</taxon>
        <taxon>Portuninae</taxon>
        <taxon>Portunus</taxon>
    </lineage>
</organism>
<comment type="caution">
    <text evidence="1">The sequence shown here is derived from an EMBL/GenBank/DDBJ whole genome shotgun (WGS) entry which is preliminary data.</text>
</comment>
<protein>
    <submittedName>
        <fullName evidence="1">Uncharacterized protein</fullName>
    </submittedName>
</protein>
<reference evidence="1 2" key="1">
    <citation type="submission" date="2019-05" db="EMBL/GenBank/DDBJ databases">
        <title>Another draft genome of Portunus trituberculatus and its Hox gene families provides insights of decapod evolution.</title>
        <authorList>
            <person name="Jeong J.-H."/>
            <person name="Song I."/>
            <person name="Kim S."/>
            <person name="Choi T."/>
            <person name="Kim D."/>
            <person name="Ryu S."/>
            <person name="Kim W."/>
        </authorList>
    </citation>
    <scope>NUCLEOTIDE SEQUENCE [LARGE SCALE GENOMIC DNA]</scope>
    <source>
        <tissue evidence="1">Muscle</tissue>
    </source>
</reference>
<keyword evidence="2" id="KW-1185">Reference proteome</keyword>
<dbReference type="EMBL" id="VSRR010012015">
    <property type="protein sequence ID" value="MPC53966.1"/>
    <property type="molecule type" value="Genomic_DNA"/>
</dbReference>
<gene>
    <name evidence="1" type="ORF">E2C01_047871</name>
</gene>
<accession>A0A5B7G914</accession>
<name>A0A5B7G914_PORTR</name>
<sequence length="93" mass="10433">MNTWGNLEKVNCEIQDDRRCEGHSPPQTQEASETNTEVMRSCNLSFTFTVCYLTNNAIDTTTTIANPSLLLLLYNNLQFKSIQGLQGSDDDLV</sequence>
<dbReference type="Proteomes" id="UP000324222">
    <property type="component" value="Unassembled WGS sequence"/>
</dbReference>
<dbReference type="AlphaFoldDB" id="A0A5B7G914"/>
<evidence type="ECO:0000313" key="1">
    <source>
        <dbReference type="EMBL" id="MPC53966.1"/>
    </source>
</evidence>
<proteinExistence type="predicted"/>